<feature type="compositionally biased region" description="Basic and acidic residues" evidence="1">
    <location>
        <begin position="57"/>
        <end position="67"/>
    </location>
</feature>
<sequence length="67" mass="7362">MPGTFRVSGRSTLDRTYNSSKGVRVSRTDDTDLDGTAQVPGQIPELTTRLTENLGHPTRESEALEKD</sequence>
<feature type="compositionally biased region" description="Polar residues" evidence="1">
    <location>
        <begin position="9"/>
        <end position="21"/>
    </location>
</feature>
<keyword evidence="3" id="KW-1185">Reference proteome</keyword>
<dbReference type="EMBL" id="NMUH01011413">
    <property type="protein sequence ID" value="MQM21685.1"/>
    <property type="molecule type" value="Genomic_DNA"/>
</dbReference>
<dbReference type="AlphaFoldDB" id="A0A843XS26"/>
<protein>
    <submittedName>
        <fullName evidence="2">Uncharacterized protein</fullName>
    </submittedName>
</protein>
<dbReference type="Proteomes" id="UP000652761">
    <property type="component" value="Unassembled WGS sequence"/>
</dbReference>
<reference evidence="2" key="1">
    <citation type="submission" date="2017-07" db="EMBL/GenBank/DDBJ databases">
        <title>Taro Niue Genome Assembly and Annotation.</title>
        <authorList>
            <person name="Atibalentja N."/>
            <person name="Keating K."/>
            <person name="Fields C.J."/>
        </authorList>
    </citation>
    <scope>NUCLEOTIDE SEQUENCE</scope>
    <source>
        <strain evidence="2">Niue_2</strain>
        <tissue evidence="2">Leaf</tissue>
    </source>
</reference>
<feature type="region of interest" description="Disordered" evidence="1">
    <location>
        <begin position="1"/>
        <end position="67"/>
    </location>
</feature>
<accession>A0A843XS26</accession>
<comment type="caution">
    <text evidence="2">The sequence shown here is derived from an EMBL/GenBank/DDBJ whole genome shotgun (WGS) entry which is preliminary data.</text>
</comment>
<gene>
    <name evidence="2" type="ORF">Taro_054728</name>
</gene>
<evidence type="ECO:0000313" key="3">
    <source>
        <dbReference type="Proteomes" id="UP000652761"/>
    </source>
</evidence>
<organism evidence="2 3">
    <name type="scientific">Colocasia esculenta</name>
    <name type="common">Wild taro</name>
    <name type="synonym">Arum esculentum</name>
    <dbReference type="NCBI Taxonomy" id="4460"/>
    <lineage>
        <taxon>Eukaryota</taxon>
        <taxon>Viridiplantae</taxon>
        <taxon>Streptophyta</taxon>
        <taxon>Embryophyta</taxon>
        <taxon>Tracheophyta</taxon>
        <taxon>Spermatophyta</taxon>
        <taxon>Magnoliopsida</taxon>
        <taxon>Liliopsida</taxon>
        <taxon>Araceae</taxon>
        <taxon>Aroideae</taxon>
        <taxon>Colocasieae</taxon>
        <taxon>Colocasia</taxon>
    </lineage>
</organism>
<evidence type="ECO:0000313" key="2">
    <source>
        <dbReference type="EMBL" id="MQM21685.1"/>
    </source>
</evidence>
<proteinExistence type="predicted"/>
<evidence type="ECO:0000256" key="1">
    <source>
        <dbReference type="SAM" id="MobiDB-lite"/>
    </source>
</evidence>
<name>A0A843XS26_COLES</name>